<organism evidence="1 2">
    <name type="scientific">Anisodus acutangulus</name>
    <dbReference type="NCBI Taxonomy" id="402998"/>
    <lineage>
        <taxon>Eukaryota</taxon>
        <taxon>Viridiplantae</taxon>
        <taxon>Streptophyta</taxon>
        <taxon>Embryophyta</taxon>
        <taxon>Tracheophyta</taxon>
        <taxon>Spermatophyta</taxon>
        <taxon>Magnoliopsida</taxon>
        <taxon>eudicotyledons</taxon>
        <taxon>Gunneridae</taxon>
        <taxon>Pentapetalae</taxon>
        <taxon>asterids</taxon>
        <taxon>lamiids</taxon>
        <taxon>Solanales</taxon>
        <taxon>Solanaceae</taxon>
        <taxon>Solanoideae</taxon>
        <taxon>Hyoscyameae</taxon>
        <taxon>Anisodus</taxon>
    </lineage>
</organism>
<dbReference type="EMBL" id="JAJAGQ010000008">
    <property type="protein sequence ID" value="KAJ8555793.1"/>
    <property type="molecule type" value="Genomic_DNA"/>
</dbReference>
<proteinExistence type="predicted"/>
<evidence type="ECO:0000313" key="1">
    <source>
        <dbReference type="EMBL" id="KAJ8555793.1"/>
    </source>
</evidence>
<accession>A0A9Q1MAS2</accession>
<dbReference type="AlphaFoldDB" id="A0A9Q1MAS2"/>
<comment type="caution">
    <text evidence="1">The sequence shown here is derived from an EMBL/GenBank/DDBJ whole genome shotgun (WGS) entry which is preliminary data.</text>
</comment>
<sequence>MDHDQKTCPLCRTAFIPDDMQESFNERLWLASEGECFVKKEVEAHTAQDEADPPVEPIPLPDDIPGHITVVDLKLDGLRELLLSQQDLIVKVKSVTQKTCTDVAKFRMLLEYTSKDAFKPLKHVFSAL</sequence>
<dbReference type="OrthoDB" id="8062037at2759"/>
<keyword evidence="2" id="KW-1185">Reference proteome</keyword>
<protein>
    <submittedName>
        <fullName evidence="1">Uncharacterized protein</fullName>
    </submittedName>
</protein>
<dbReference type="Proteomes" id="UP001152561">
    <property type="component" value="Unassembled WGS sequence"/>
</dbReference>
<name>A0A9Q1MAS2_9SOLA</name>
<gene>
    <name evidence="1" type="ORF">K7X08_013289</name>
</gene>
<reference evidence="2" key="1">
    <citation type="journal article" date="2023" name="Proc. Natl. Acad. Sci. U.S.A.">
        <title>Genomic and structural basis for evolution of tropane alkaloid biosynthesis.</title>
        <authorList>
            <person name="Wanga Y.-J."/>
            <person name="Taina T."/>
            <person name="Yua J.-Y."/>
            <person name="Lia J."/>
            <person name="Xua B."/>
            <person name="Chenc J."/>
            <person name="D'Auriad J.C."/>
            <person name="Huanga J.-P."/>
            <person name="Huanga S.-X."/>
        </authorList>
    </citation>
    <scope>NUCLEOTIDE SEQUENCE [LARGE SCALE GENOMIC DNA]</scope>
    <source>
        <strain evidence="2">cv. KIB-2019</strain>
    </source>
</reference>
<evidence type="ECO:0000313" key="2">
    <source>
        <dbReference type="Proteomes" id="UP001152561"/>
    </source>
</evidence>